<sequence>MSSLTGAEQTQQWGKPIQVIHKGDVVWCPPGIKHWHGAGESSAMAHIAISPVATDGKKVTWLEKVELPIVEKAKPQQPGKLATVNLSNEQLSLIPIAAFTATGQLDKLKSALINGLEKGLTVNQIKEVFAHQYAYVGFPRALNGMLTFRALLEERLAAGISDTLGAVPSVLPERTDYYRRGNQTLAYINQVPVEQVSAPLFNNFSPTMDHALKEHLFGYLFSRDNLPPLYRELVVVSSLSALGDVNAQLRSHLRIATTLGVDASQMERVFAEFEQAMGSDLAANAKSVLQQLQ</sequence>
<dbReference type="SUPFAM" id="SSF51182">
    <property type="entry name" value="RmlC-like cupins"/>
    <property type="match status" value="1"/>
</dbReference>
<comment type="caution">
    <text evidence="2">The sequence shown here is derived from an EMBL/GenBank/DDBJ whole genome shotgun (WGS) entry which is preliminary data.</text>
</comment>
<proteinExistence type="predicted"/>
<feature type="domain" description="Carboxymuconolactone decarboxylase-like" evidence="1">
    <location>
        <begin position="85"/>
        <end position="145"/>
    </location>
</feature>
<dbReference type="InterPro" id="IPR052512">
    <property type="entry name" value="4CMD/NDH-1_regulator"/>
</dbReference>
<dbReference type="OrthoDB" id="9802489at2"/>
<dbReference type="Proteomes" id="UP000245362">
    <property type="component" value="Unassembled WGS sequence"/>
</dbReference>
<gene>
    <name evidence="2" type="ORF">DI392_11265</name>
</gene>
<keyword evidence="3" id="KW-1185">Reference proteome</keyword>
<dbReference type="Gene3D" id="1.20.1290.10">
    <property type="entry name" value="AhpD-like"/>
    <property type="match status" value="1"/>
</dbReference>
<dbReference type="InterPro" id="IPR011051">
    <property type="entry name" value="RmlC_Cupin_sf"/>
</dbReference>
<dbReference type="PANTHER" id="PTHR33570">
    <property type="entry name" value="4-CARBOXYMUCONOLACTONE DECARBOXYLASE FAMILY PROTEIN"/>
    <property type="match status" value="1"/>
</dbReference>
<dbReference type="RefSeq" id="WP_109320004.1">
    <property type="nucleotide sequence ID" value="NZ_QFWT01000005.1"/>
</dbReference>
<dbReference type="CDD" id="cd02233">
    <property type="entry name" value="cupin_HNL-like"/>
    <property type="match status" value="1"/>
</dbReference>
<dbReference type="InterPro" id="IPR029032">
    <property type="entry name" value="AhpD-like"/>
</dbReference>
<dbReference type="InterPro" id="IPR014710">
    <property type="entry name" value="RmlC-like_jellyroll"/>
</dbReference>
<dbReference type="Pfam" id="PF02627">
    <property type="entry name" value="CMD"/>
    <property type="match status" value="2"/>
</dbReference>
<dbReference type="Gene3D" id="2.60.120.10">
    <property type="entry name" value="Jelly Rolls"/>
    <property type="match status" value="1"/>
</dbReference>
<reference evidence="2 3" key="1">
    <citation type="submission" date="2018-05" db="EMBL/GenBank/DDBJ databases">
        <title>Vibrio limimaris sp. nov., isolated from marine sediment.</title>
        <authorList>
            <person name="Li C.-M."/>
        </authorList>
    </citation>
    <scope>NUCLEOTIDE SEQUENCE [LARGE SCALE GENOMIC DNA]</scope>
    <source>
        <strain evidence="2 3">E4404</strain>
    </source>
</reference>
<dbReference type="InterPro" id="IPR003779">
    <property type="entry name" value="CMD-like"/>
</dbReference>
<evidence type="ECO:0000259" key="1">
    <source>
        <dbReference type="Pfam" id="PF02627"/>
    </source>
</evidence>
<feature type="domain" description="Carboxymuconolactone decarboxylase-like" evidence="1">
    <location>
        <begin position="207"/>
        <end position="289"/>
    </location>
</feature>
<dbReference type="AlphaFoldDB" id="A0A2U3B9F0"/>
<evidence type="ECO:0000313" key="2">
    <source>
        <dbReference type="EMBL" id="PWI33420.1"/>
    </source>
</evidence>
<organism evidence="2 3">
    <name type="scientific">Vibrio albus</name>
    <dbReference type="NCBI Taxonomy" id="2200953"/>
    <lineage>
        <taxon>Bacteria</taxon>
        <taxon>Pseudomonadati</taxon>
        <taxon>Pseudomonadota</taxon>
        <taxon>Gammaproteobacteria</taxon>
        <taxon>Vibrionales</taxon>
        <taxon>Vibrionaceae</taxon>
        <taxon>Vibrio</taxon>
    </lineage>
</organism>
<protein>
    <submittedName>
        <fullName evidence="2">Carboxymuconolactone decarboxylase</fullName>
    </submittedName>
</protein>
<dbReference type="InterPro" id="IPR047263">
    <property type="entry name" value="HNL-like_cupin"/>
</dbReference>
<dbReference type="PANTHER" id="PTHR33570:SF9">
    <property type="entry name" value="BLL4600 PROTEIN"/>
    <property type="match status" value="1"/>
</dbReference>
<dbReference type="EMBL" id="QFWT01000005">
    <property type="protein sequence ID" value="PWI33420.1"/>
    <property type="molecule type" value="Genomic_DNA"/>
</dbReference>
<name>A0A2U3B9F0_9VIBR</name>
<evidence type="ECO:0000313" key="3">
    <source>
        <dbReference type="Proteomes" id="UP000245362"/>
    </source>
</evidence>
<dbReference type="SUPFAM" id="SSF69118">
    <property type="entry name" value="AhpD-like"/>
    <property type="match status" value="1"/>
</dbReference>
<accession>A0A2U3B9F0</accession>
<dbReference type="GO" id="GO:0051920">
    <property type="term" value="F:peroxiredoxin activity"/>
    <property type="evidence" value="ECO:0007669"/>
    <property type="project" value="InterPro"/>
</dbReference>